<evidence type="ECO:0000256" key="10">
    <source>
        <dbReference type="RuleBase" id="RU367050"/>
    </source>
</evidence>
<dbReference type="CDD" id="cd06261">
    <property type="entry name" value="TM_PBP2"/>
    <property type="match status" value="1"/>
</dbReference>
<dbReference type="Gene3D" id="1.20.58.370">
    <property type="entry name" value="MalF N-terminal region-like"/>
    <property type="match status" value="1"/>
</dbReference>
<evidence type="ECO:0000256" key="4">
    <source>
        <dbReference type="ARBA" id="ARBA00022475"/>
    </source>
</evidence>
<feature type="transmembrane region" description="Helical" evidence="9">
    <location>
        <begin position="482"/>
        <end position="504"/>
    </location>
</feature>
<comment type="subcellular location">
    <subcellularLocation>
        <location evidence="1 9">Cell membrane</location>
        <topology evidence="1 9">Multi-pass membrane protein</topology>
    </subcellularLocation>
</comment>
<proteinExistence type="inferred from homology"/>
<dbReference type="InterPro" id="IPR035277">
    <property type="entry name" value="MalF_N"/>
</dbReference>
<dbReference type="EMBL" id="JAPFQL010000100">
    <property type="protein sequence ID" value="MDC5699005.1"/>
    <property type="molecule type" value="Genomic_DNA"/>
</dbReference>
<dbReference type="Pfam" id="PF16296">
    <property type="entry name" value="TM_PBP2_N"/>
    <property type="match status" value="1"/>
</dbReference>
<organism evidence="12 13">
    <name type="scientific">Intrasporangium calvum</name>
    <dbReference type="NCBI Taxonomy" id="53358"/>
    <lineage>
        <taxon>Bacteria</taxon>
        <taxon>Bacillati</taxon>
        <taxon>Actinomycetota</taxon>
        <taxon>Actinomycetes</taxon>
        <taxon>Micrococcales</taxon>
        <taxon>Intrasporangiaceae</taxon>
        <taxon>Intrasporangium</taxon>
    </lineage>
</organism>
<accession>A0ABT5GL82</accession>
<dbReference type="SUPFAM" id="SSF160964">
    <property type="entry name" value="MalF N-terminal region-like"/>
    <property type="match status" value="1"/>
</dbReference>
<evidence type="ECO:0000313" key="12">
    <source>
        <dbReference type="EMBL" id="MDC5699005.1"/>
    </source>
</evidence>
<dbReference type="RefSeq" id="WP_272463563.1">
    <property type="nucleotide sequence ID" value="NZ_JAPFQL010000100.1"/>
</dbReference>
<dbReference type="InterPro" id="IPR032550">
    <property type="entry name" value="TM_PBP2_N"/>
</dbReference>
<dbReference type="PROSITE" id="PS50928">
    <property type="entry name" value="ABC_TM1"/>
    <property type="match status" value="1"/>
</dbReference>
<feature type="transmembrane region" description="Helical" evidence="9">
    <location>
        <begin position="285"/>
        <end position="310"/>
    </location>
</feature>
<feature type="domain" description="ABC transmembrane type-1" evidence="11">
    <location>
        <begin position="285"/>
        <end position="503"/>
    </location>
</feature>
<dbReference type="InterPro" id="IPR035906">
    <property type="entry name" value="MetI-like_sf"/>
</dbReference>
<evidence type="ECO:0000256" key="7">
    <source>
        <dbReference type="ARBA" id="ARBA00022989"/>
    </source>
</evidence>
<comment type="caution">
    <text evidence="12">The sequence shown here is derived from an EMBL/GenBank/DDBJ whole genome shotgun (WGS) entry which is preliminary data.</text>
</comment>
<evidence type="ECO:0000256" key="2">
    <source>
        <dbReference type="ARBA" id="ARBA00009047"/>
    </source>
</evidence>
<evidence type="ECO:0000256" key="5">
    <source>
        <dbReference type="ARBA" id="ARBA00022597"/>
    </source>
</evidence>
<feature type="transmembrane region" description="Helical" evidence="9">
    <location>
        <begin position="413"/>
        <end position="436"/>
    </location>
</feature>
<evidence type="ECO:0000259" key="11">
    <source>
        <dbReference type="PROSITE" id="PS50928"/>
    </source>
</evidence>
<dbReference type="InterPro" id="IPR000515">
    <property type="entry name" value="MetI-like"/>
</dbReference>
<keyword evidence="4 10" id="KW-1003">Cell membrane</keyword>
<dbReference type="Proteomes" id="UP001150259">
    <property type="component" value="Unassembled WGS sequence"/>
</dbReference>
<evidence type="ECO:0000256" key="8">
    <source>
        <dbReference type="ARBA" id="ARBA00023136"/>
    </source>
</evidence>
<keyword evidence="7 9" id="KW-1133">Transmembrane helix</keyword>
<feature type="transmembrane region" description="Helical" evidence="9">
    <location>
        <begin position="63"/>
        <end position="85"/>
    </location>
</feature>
<sequence>MTKLTALVIKWVLIALALAGVLWVATQLAIAGYTMAVIVAGMLGIGILAVYGTRRNVPLKYLLPGMLLLVAFQLWPIIFTASLSLTNYGDGHLISKEETVTDIIAQSVREVPDSPRYRMSVATKEGASATTGDLVLLLTKPDDTMFVGDTGGLEPLPADGVEKTTTGKITKAPGYTILTAREVNARSKDLSALAVPTGDGGGIKPVGLSEAFEGKPSVTYDASADRLTDSSTTPPTVFEPKNARWVSTADPSVAFPQGWQENVGFANFTRIFTDETLRAGFVKIFIWNVVFAVVSVLSTFLLGMLIALLFNDPRLKGKAIYRSLLILPYALPGFITALVWRGMFNQDYGLINGALGLNVDWLGSPWGAKAAILITNLWLGFPYMFIVCTGALQSIPRDVREAAIIDGANAFRTLRSIIMPLLLVAVGPLLIASFAFNFNNFGLIYLLTKGGPFDGNDTSIGSSDLLITYAYRLAFSGSAPNYGFAAAVSVVIFIIVALMTIPAFRQTKALEEVN</sequence>
<name>A0ABT5GL82_9MICO</name>
<keyword evidence="8 9" id="KW-0472">Membrane</keyword>
<keyword evidence="13" id="KW-1185">Reference proteome</keyword>
<dbReference type="PANTHER" id="PTHR47314:SF1">
    <property type="entry name" value="MALTOSE_MALTODEXTRIN TRANSPORT SYSTEM PERMEASE PROTEIN MALF"/>
    <property type="match status" value="1"/>
</dbReference>
<reference evidence="12 13" key="1">
    <citation type="submission" date="2022-11" db="EMBL/GenBank/DDBJ databases">
        <title>Anaerobic phenanthrene biodegradation by a DNRA strain PheN6.</title>
        <authorList>
            <person name="Zhang Z."/>
        </authorList>
    </citation>
    <scope>NUCLEOTIDE SEQUENCE [LARGE SCALE GENOMIC DNA]</scope>
    <source>
        <strain evidence="12 13">PheN6</strain>
    </source>
</reference>
<feature type="transmembrane region" description="Helical" evidence="9">
    <location>
        <begin position="370"/>
        <end position="392"/>
    </location>
</feature>
<evidence type="ECO:0000256" key="6">
    <source>
        <dbReference type="ARBA" id="ARBA00022692"/>
    </source>
</evidence>
<feature type="transmembrane region" description="Helical" evidence="9">
    <location>
        <begin position="29"/>
        <end position="51"/>
    </location>
</feature>
<comment type="function">
    <text evidence="10">Part of the ABC transporter complex MalEFGK involved in maltose/maltodextrin import. Probably responsible for the translocation of the substrate across the membrane.</text>
</comment>
<gene>
    <name evidence="12" type="ORF">OO014_17275</name>
</gene>
<keyword evidence="5 10" id="KW-0762">Sugar transport</keyword>
<protein>
    <recommendedName>
        <fullName evidence="10">Maltose/maltodextrin transport system permease protein</fullName>
    </recommendedName>
</protein>
<dbReference type="Gene3D" id="1.10.3720.10">
    <property type="entry name" value="MetI-like"/>
    <property type="match status" value="1"/>
</dbReference>
<keyword evidence="6 9" id="KW-0812">Transmembrane</keyword>
<evidence type="ECO:0000313" key="13">
    <source>
        <dbReference type="Proteomes" id="UP001150259"/>
    </source>
</evidence>
<dbReference type="SUPFAM" id="SSF161098">
    <property type="entry name" value="MetI-like"/>
    <property type="match status" value="1"/>
</dbReference>
<evidence type="ECO:0000256" key="3">
    <source>
        <dbReference type="ARBA" id="ARBA00022448"/>
    </source>
</evidence>
<evidence type="ECO:0000256" key="9">
    <source>
        <dbReference type="RuleBase" id="RU363032"/>
    </source>
</evidence>
<keyword evidence="3 9" id="KW-0813">Transport</keyword>
<comment type="similarity">
    <text evidence="2 10">Belongs to the binding-protein-dependent transport system permease family. MalFG subfamily.</text>
</comment>
<evidence type="ECO:0000256" key="1">
    <source>
        <dbReference type="ARBA" id="ARBA00004651"/>
    </source>
</evidence>
<dbReference type="PANTHER" id="PTHR47314">
    <property type="entry name" value="MALTOSE/MALTODEXTRIN TRANSPORT SYSTEM PERMEASE PROTEIN MALF"/>
    <property type="match status" value="1"/>
</dbReference>
<feature type="transmembrane region" description="Helical" evidence="9">
    <location>
        <begin position="319"/>
        <end position="340"/>
    </location>
</feature>
<dbReference type="Pfam" id="PF00528">
    <property type="entry name" value="BPD_transp_1"/>
    <property type="match status" value="1"/>
</dbReference>